<feature type="domain" description="Transcription elongation factor GreA/GreB C-terminal" evidence="10">
    <location>
        <begin position="84"/>
        <end position="157"/>
    </location>
</feature>
<evidence type="ECO:0000256" key="3">
    <source>
        <dbReference type="ARBA" id="ARBA00023015"/>
    </source>
</evidence>
<comment type="function">
    <text evidence="6 8 9">Necessary for efficient RNA polymerase transcription elongation past template-encoded arresting sites. The arresting sites in DNA have the property of trapping a certain fraction of elongating RNA polymerases that pass through, resulting in locked ternary complexes. Cleavage of the nascent transcript by cleavage factors such as GreA or GreB allows the resumption of elongation from the new 3'terminus. GreA releases sequences of 2 to 3 nucleotides.</text>
</comment>
<evidence type="ECO:0000256" key="7">
    <source>
        <dbReference type="ARBA" id="ARBA00030776"/>
    </source>
</evidence>
<dbReference type="FunFam" id="3.10.50.30:FF:000001">
    <property type="entry name" value="Transcription elongation factor GreA"/>
    <property type="match status" value="1"/>
</dbReference>
<evidence type="ECO:0000259" key="11">
    <source>
        <dbReference type="Pfam" id="PF03449"/>
    </source>
</evidence>
<dbReference type="PANTHER" id="PTHR30437">
    <property type="entry name" value="TRANSCRIPTION ELONGATION FACTOR GREA"/>
    <property type="match status" value="1"/>
</dbReference>
<proteinExistence type="inferred from homology"/>
<dbReference type="HAMAP" id="MF_00105">
    <property type="entry name" value="GreA_GreB"/>
    <property type="match status" value="1"/>
</dbReference>
<dbReference type="NCBIfam" id="NF001263">
    <property type="entry name" value="PRK00226.1-4"/>
    <property type="match status" value="1"/>
</dbReference>
<keyword evidence="8" id="KW-0175">Coiled coil</keyword>
<dbReference type="InterPro" id="IPR001437">
    <property type="entry name" value="Tscrpt_elong_fac_GreA/B_C"/>
</dbReference>
<dbReference type="Pfam" id="PF03449">
    <property type="entry name" value="GreA_GreB_N"/>
    <property type="match status" value="1"/>
</dbReference>
<dbReference type="GO" id="GO:0006354">
    <property type="term" value="P:DNA-templated transcription elongation"/>
    <property type="evidence" value="ECO:0007669"/>
    <property type="project" value="TreeGrafter"/>
</dbReference>
<sequence length="158" mass="17550">MSDKEVILTQDGLKKLEDELENLKSVKRREVAERIKVAIGYGDISENSEYEDAKNEQAFIEGRIITLEKLLRNARIINNDDINTDVVNVGNTVIVEDLEYGDTMEYTIVGTAESDPLNNKISNESPVGKAIIGKQKGSVVDVNVPAGVIQYKIVEIKK</sequence>
<dbReference type="AlphaFoldDB" id="A0A1X7HTM2"/>
<dbReference type="NCBIfam" id="TIGR01462">
    <property type="entry name" value="greA"/>
    <property type="match status" value="1"/>
</dbReference>
<evidence type="ECO:0000256" key="4">
    <source>
        <dbReference type="ARBA" id="ARBA00023125"/>
    </source>
</evidence>
<dbReference type="GO" id="GO:0070063">
    <property type="term" value="F:RNA polymerase binding"/>
    <property type="evidence" value="ECO:0007669"/>
    <property type="project" value="InterPro"/>
</dbReference>
<evidence type="ECO:0000256" key="2">
    <source>
        <dbReference type="ARBA" id="ARBA00013729"/>
    </source>
</evidence>
<dbReference type="InterPro" id="IPR023459">
    <property type="entry name" value="Tscrpt_elong_fac_GreA/B_fam"/>
</dbReference>
<protein>
    <recommendedName>
        <fullName evidence="2 8">Transcription elongation factor GreA</fullName>
    </recommendedName>
    <alternativeName>
        <fullName evidence="7 8">Transcript cleavage factor GreA</fullName>
    </alternativeName>
</protein>
<evidence type="ECO:0000313" key="12">
    <source>
        <dbReference type="EMBL" id="SMF92644.1"/>
    </source>
</evidence>
<dbReference type="GO" id="GO:0003746">
    <property type="term" value="F:translation elongation factor activity"/>
    <property type="evidence" value="ECO:0007669"/>
    <property type="project" value="UniProtKB-KW"/>
</dbReference>
<dbReference type="InterPro" id="IPR006359">
    <property type="entry name" value="Tscrpt_elong_fac_GreA"/>
</dbReference>
<feature type="domain" description="Transcription elongation factor GreA/GreB N-terminal" evidence="11">
    <location>
        <begin position="6"/>
        <end position="76"/>
    </location>
</feature>
<name>A0A1X7HTM2_9BACL</name>
<evidence type="ECO:0000256" key="5">
    <source>
        <dbReference type="ARBA" id="ARBA00023163"/>
    </source>
</evidence>
<gene>
    <name evidence="8" type="primary">greA</name>
    <name evidence="12" type="ORF">SAMN05661091_5941</name>
</gene>
<evidence type="ECO:0000256" key="6">
    <source>
        <dbReference type="ARBA" id="ARBA00024916"/>
    </source>
</evidence>
<dbReference type="SUPFAM" id="SSF46557">
    <property type="entry name" value="GreA transcript cleavage protein, N-terminal domain"/>
    <property type="match status" value="1"/>
</dbReference>
<evidence type="ECO:0000256" key="8">
    <source>
        <dbReference type="HAMAP-Rule" id="MF_00105"/>
    </source>
</evidence>
<evidence type="ECO:0000256" key="1">
    <source>
        <dbReference type="ARBA" id="ARBA00008213"/>
    </source>
</evidence>
<dbReference type="Proteomes" id="UP000192940">
    <property type="component" value="Chromosome I"/>
</dbReference>
<dbReference type="EMBL" id="LT840184">
    <property type="protein sequence ID" value="SMF92644.1"/>
    <property type="molecule type" value="Genomic_DNA"/>
</dbReference>
<keyword evidence="4 8" id="KW-0238">DNA-binding</keyword>
<dbReference type="Gene3D" id="1.10.287.180">
    <property type="entry name" value="Transcription elongation factor, GreA/GreB, N-terminal domain"/>
    <property type="match status" value="1"/>
</dbReference>
<evidence type="ECO:0000256" key="9">
    <source>
        <dbReference type="RuleBase" id="RU000556"/>
    </source>
</evidence>
<keyword evidence="3 8" id="KW-0805">Transcription regulation</keyword>
<keyword evidence="13" id="KW-1185">Reference proteome</keyword>
<dbReference type="InterPro" id="IPR018151">
    <property type="entry name" value="TF_GreA/GreB_CS"/>
</dbReference>
<dbReference type="PANTHER" id="PTHR30437:SF4">
    <property type="entry name" value="TRANSCRIPTION ELONGATION FACTOR GREA"/>
    <property type="match status" value="1"/>
</dbReference>
<dbReference type="PROSITE" id="PS00829">
    <property type="entry name" value="GREAB_1"/>
    <property type="match status" value="1"/>
</dbReference>
<keyword evidence="5 8" id="KW-0804">Transcription</keyword>
<keyword evidence="12" id="KW-0251">Elongation factor</keyword>
<dbReference type="GO" id="GO:0032784">
    <property type="term" value="P:regulation of DNA-templated transcription elongation"/>
    <property type="evidence" value="ECO:0007669"/>
    <property type="project" value="UniProtKB-UniRule"/>
</dbReference>
<dbReference type="RefSeq" id="WP_208916688.1">
    <property type="nucleotide sequence ID" value="NZ_LT840184.1"/>
</dbReference>
<dbReference type="GO" id="GO:0003677">
    <property type="term" value="F:DNA binding"/>
    <property type="evidence" value="ECO:0007669"/>
    <property type="project" value="UniProtKB-UniRule"/>
</dbReference>
<dbReference type="Gene3D" id="3.10.50.30">
    <property type="entry name" value="Transcription elongation factor, GreA/GreB, C-terminal domain"/>
    <property type="match status" value="1"/>
</dbReference>
<evidence type="ECO:0000259" key="10">
    <source>
        <dbReference type="Pfam" id="PF01272"/>
    </source>
</evidence>
<dbReference type="InterPro" id="IPR036953">
    <property type="entry name" value="GreA/GreB_C_sf"/>
</dbReference>
<reference evidence="12 13" key="1">
    <citation type="submission" date="2017-04" db="EMBL/GenBank/DDBJ databases">
        <authorList>
            <person name="Afonso C.L."/>
            <person name="Miller P.J."/>
            <person name="Scott M.A."/>
            <person name="Spackman E."/>
            <person name="Goraichik I."/>
            <person name="Dimitrov K.M."/>
            <person name="Suarez D.L."/>
            <person name="Swayne D.E."/>
        </authorList>
    </citation>
    <scope>NUCLEOTIDE SEQUENCE [LARGE SCALE GENOMIC DNA]</scope>
    <source>
        <strain evidence="12 13">N3/975</strain>
    </source>
</reference>
<feature type="coiled-coil region" evidence="8">
    <location>
        <begin position="6"/>
        <end position="33"/>
    </location>
</feature>
<dbReference type="Pfam" id="PF01272">
    <property type="entry name" value="GreA_GreB"/>
    <property type="match status" value="1"/>
</dbReference>
<keyword evidence="12" id="KW-0648">Protein biosynthesis</keyword>
<evidence type="ECO:0000313" key="13">
    <source>
        <dbReference type="Proteomes" id="UP000192940"/>
    </source>
</evidence>
<dbReference type="InterPro" id="IPR028624">
    <property type="entry name" value="Tscrpt_elong_fac_GreA/B"/>
</dbReference>
<organism evidence="12 13">
    <name type="scientific">Paenibacillus uliginis N3/975</name>
    <dbReference type="NCBI Taxonomy" id="1313296"/>
    <lineage>
        <taxon>Bacteria</taxon>
        <taxon>Bacillati</taxon>
        <taxon>Bacillota</taxon>
        <taxon>Bacilli</taxon>
        <taxon>Bacillales</taxon>
        <taxon>Paenibacillaceae</taxon>
        <taxon>Paenibacillus</taxon>
    </lineage>
</organism>
<accession>A0A1X7HTM2</accession>
<dbReference type="InterPro" id="IPR022691">
    <property type="entry name" value="Tscrpt_elong_fac_GreA/B_N"/>
</dbReference>
<dbReference type="PIRSF" id="PIRSF006092">
    <property type="entry name" value="GreA_GreB"/>
    <property type="match status" value="1"/>
</dbReference>
<dbReference type="FunFam" id="1.10.287.180:FF:000001">
    <property type="entry name" value="Transcription elongation factor GreA"/>
    <property type="match status" value="1"/>
</dbReference>
<dbReference type="SUPFAM" id="SSF54534">
    <property type="entry name" value="FKBP-like"/>
    <property type="match status" value="1"/>
</dbReference>
<dbReference type="STRING" id="1313296.SAMN05661091_5941"/>
<dbReference type="InterPro" id="IPR036805">
    <property type="entry name" value="Tscrpt_elong_fac_GreA/B_N_sf"/>
</dbReference>
<comment type="similarity">
    <text evidence="1 8 9">Belongs to the GreA/GreB family.</text>
</comment>